<dbReference type="STRING" id="33935.ADM90_08190"/>
<evidence type="ECO:0000313" key="7">
    <source>
        <dbReference type="Proteomes" id="UP000037977"/>
    </source>
</evidence>
<dbReference type="PATRIC" id="fig|33935.3.peg.1098"/>
<feature type="domain" description="Glutamine amidotransferase type-2" evidence="5">
    <location>
        <begin position="66"/>
        <end position="155"/>
    </location>
</feature>
<dbReference type="PANTHER" id="PTHR43284">
    <property type="entry name" value="ASPARAGINE SYNTHETASE (GLUTAMINE-HYDROLYZING)"/>
    <property type="match status" value="1"/>
</dbReference>
<proteinExistence type="predicted"/>
<evidence type="ECO:0000256" key="4">
    <source>
        <dbReference type="ARBA" id="ARBA00048741"/>
    </source>
</evidence>
<comment type="catalytic activity">
    <reaction evidence="4">
        <text>L-aspartate + L-glutamine + ATP + H2O = L-asparagine + L-glutamate + AMP + diphosphate + H(+)</text>
        <dbReference type="Rhea" id="RHEA:12228"/>
        <dbReference type="ChEBI" id="CHEBI:15377"/>
        <dbReference type="ChEBI" id="CHEBI:15378"/>
        <dbReference type="ChEBI" id="CHEBI:29985"/>
        <dbReference type="ChEBI" id="CHEBI:29991"/>
        <dbReference type="ChEBI" id="CHEBI:30616"/>
        <dbReference type="ChEBI" id="CHEBI:33019"/>
        <dbReference type="ChEBI" id="CHEBI:58048"/>
        <dbReference type="ChEBI" id="CHEBI:58359"/>
        <dbReference type="ChEBI" id="CHEBI:456215"/>
        <dbReference type="EC" id="6.3.5.4"/>
    </reaction>
</comment>
<gene>
    <name evidence="6" type="ORF">ADM90_08190</name>
</gene>
<evidence type="ECO:0000256" key="1">
    <source>
        <dbReference type="ARBA" id="ARBA00005187"/>
    </source>
</evidence>
<keyword evidence="3" id="KW-0028">Amino-acid biosynthesis</keyword>
<dbReference type="Gene3D" id="3.60.20.10">
    <property type="entry name" value="Glutamine Phosphoribosylpyrophosphate, subunit 1, domain 1"/>
    <property type="match status" value="1"/>
</dbReference>
<dbReference type="Pfam" id="PF13537">
    <property type="entry name" value="GATase_7"/>
    <property type="match status" value="1"/>
</dbReference>
<evidence type="ECO:0000256" key="2">
    <source>
        <dbReference type="ARBA" id="ARBA00012737"/>
    </source>
</evidence>
<reference evidence="6 7" key="1">
    <citation type="submission" date="2015-07" db="EMBL/GenBank/DDBJ databases">
        <title>Genome sequencing project for genomic taxonomy and phylogenomics of Bacillus-like bacteria.</title>
        <authorList>
            <person name="Liu B."/>
            <person name="Wang J."/>
            <person name="Zhu Y."/>
            <person name="Liu G."/>
            <person name="Chen Q."/>
            <person name="Chen Z."/>
            <person name="Che J."/>
            <person name="Ge C."/>
            <person name="Shi H."/>
            <person name="Pan Z."/>
            <person name="Liu X."/>
        </authorList>
    </citation>
    <scope>NUCLEOTIDE SEQUENCE [LARGE SCALE GENOMIC DNA]</scope>
    <source>
        <strain evidence="6 7">DSM 54</strain>
    </source>
</reference>
<name>A0A0N0CWK5_9BACI</name>
<protein>
    <recommendedName>
        <fullName evidence="2">asparagine synthase (glutamine-hydrolyzing)</fullName>
        <ecNumber evidence="2">6.3.5.4</ecNumber>
    </recommendedName>
</protein>
<evidence type="ECO:0000259" key="5">
    <source>
        <dbReference type="Pfam" id="PF13537"/>
    </source>
</evidence>
<dbReference type="GO" id="GO:0004066">
    <property type="term" value="F:asparagine synthase (glutamine-hydrolyzing) activity"/>
    <property type="evidence" value="ECO:0007669"/>
    <property type="project" value="UniProtKB-EC"/>
</dbReference>
<organism evidence="6 7">
    <name type="scientific">Lysinibacillus macroides</name>
    <dbReference type="NCBI Taxonomy" id="33935"/>
    <lineage>
        <taxon>Bacteria</taxon>
        <taxon>Bacillati</taxon>
        <taxon>Bacillota</taxon>
        <taxon>Bacilli</taxon>
        <taxon>Bacillales</taxon>
        <taxon>Bacillaceae</taxon>
        <taxon>Lysinibacillus</taxon>
    </lineage>
</organism>
<dbReference type="InterPro" id="IPR017932">
    <property type="entry name" value="GATase_2_dom"/>
</dbReference>
<dbReference type="GO" id="GO:0006529">
    <property type="term" value="P:asparagine biosynthetic process"/>
    <property type="evidence" value="ECO:0007669"/>
    <property type="project" value="UniProtKB-KW"/>
</dbReference>
<dbReference type="OrthoDB" id="9763290at2"/>
<dbReference type="EC" id="6.3.5.4" evidence="2"/>
<dbReference type="Proteomes" id="UP000037977">
    <property type="component" value="Unassembled WGS sequence"/>
</dbReference>
<dbReference type="AlphaFoldDB" id="A0A0N0CWK5"/>
<dbReference type="RefSeq" id="WP_053994486.1">
    <property type="nucleotide sequence ID" value="NZ_CP065643.1"/>
</dbReference>
<keyword evidence="3" id="KW-0061">Asparagine biosynthesis</keyword>
<dbReference type="InterPro" id="IPR051786">
    <property type="entry name" value="ASN_synthetase/amidase"/>
</dbReference>
<evidence type="ECO:0000256" key="3">
    <source>
        <dbReference type="ARBA" id="ARBA00022888"/>
    </source>
</evidence>
<dbReference type="InterPro" id="IPR029055">
    <property type="entry name" value="Ntn_hydrolases_N"/>
</dbReference>
<comment type="caution">
    <text evidence="6">The sequence shown here is derived from an EMBL/GenBank/DDBJ whole genome shotgun (WGS) entry which is preliminary data.</text>
</comment>
<dbReference type="SUPFAM" id="SSF56235">
    <property type="entry name" value="N-terminal nucleophile aminohydrolases (Ntn hydrolases)"/>
    <property type="match status" value="1"/>
</dbReference>
<sequence length="171" mass="20101">MKGTVVKIKWFLATVGVPIERKTYEDILSTEYNVSAASIYEKIDEFYFCYTDLNKVAKTKINFKNILILGDISIHNKSELFEKYRIHKNIEDQEIISHMYNKNGIDCVKDLVGEFSFVLIDIVKFKFYIVRDQIGVKTIFWLRKDYGYVIASDIFLLQPYFNFNDISESIS</sequence>
<accession>A0A0N0CWK5</accession>
<evidence type="ECO:0000313" key="6">
    <source>
        <dbReference type="EMBL" id="KOY83247.1"/>
    </source>
</evidence>
<dbReference type="PANTHER" id="PTHR43284:SF1">
    <property type="entry name" value="ASPARAGINE SYNTHETASE"/>
    <property type="match status" value="1"/>
</dbReference>
<keyword evidence="7" id="KW-1185">Reference proteome</keyword>
<comment type="pathway">
    <text evidence="1">Amino-acid biosynthesis; L-asparagine biosynthesis; L-asparagine from L-aspartate (L-Gln route): step 1/1.</text>
</comment>
<dbReference type="EMBL" id="LGCI01000005">
    <property type="protein sequence ID" value="KOY83247.1"/>
    <property type="molecule type" value="Genomic_DNA"/>
</dbReference>